<protein>
    <submittedName>
        <fullName evidence="1">Uncharacterized protein</fullName>
    </submittedName>
</protein>
<dbReference type="Proteomes" id="UP000214618">
    <property type="component" value="Chromosome"/>
</dbReference>
<accession>A0A223EMF6</accession>
<dbReference type="AlphaFoldDB" id="A0A223EMF6"/>
<reference evidence="1 2" key="1">
    <citation type="submission" date="2016-10" db="EMBL/GenBank/DDBJ databases">
        <title>The whole genome sequencing and assembly of Bacillus simplex DSM 1321 strain.</title>
        <authorList>
            <person name="Park M.-K."/>
            <person name="Lee Y.-J."/>
            <person name="Yi H."/>
            <person name="Bahn Y.-S."/>
            <person name="Kim J.F."/>
            <person name="Lee D.-W."/>
        </authorList>
    </citation>
    <scope>NUCLEOTIDE SEQUENCE [LARGE SCALE GENOMIC DNA]</scope>
    <source>
        <strain evidence="1 2">DSM 1321</strain>
    </source>
</reference>
<evidence type="ECO:0000313" key="2">
    <source>
        <dbReference type="Proteomes" id="UP000214618"/>
    </source>
</evidence>
<evidence type="ECO:0000313" key="1">
    <source>
        <dbReference type="EMBL" id="ASS96295.1"/>
    </source>
</evidence>
<proteinExistence type="predicted"/>
<organism evidence="1 2">
    <name type="scientific">Peribacillus simplex NBRC 15720 = DSM 1321</name>
    <dbReference type="NCBI Taxonomy" id="1349754"/>
    <lineage>
        <taxon>Bacteria</taxon>
        <taxon>Bacillati</taxon>
        <taxon>Bacillota</taxon>
        <taxon>Bacilli</taxon>
        <taxon>Bacillales</taxon>
        <taxon>Bacillaceae</taxon>
        <taxon>Peribacillus</taxon>
    </lineage>
</organism>
<dbReference type="EMBL" id="CP017704">
    <property type="protein sequence ID" value="ASS96295.1"/>
    <property type="molecule type" value="Genomic_DNA"/>
</dbReference>
<sequence length="66" mass="7436">MHSAFDHHCRELIYLVARNPGKQGIRFFDGNTDSIGKAYSPSSARNTTTFIDLLRKLPSISLSYYG</sequence>
<gene>
    <name evidence="1" type="ORF">BS1321_21685</name>
</gene>
<name>A0A223EMF6_9BACI</name>